<dbReference type="AlphaFoldDB" id="A0A8J2IIJ0"/>
<evidence type="ECO:0000313" key="1">
    <source>
        <dbReference type="EMBL" id="CAG7557970.1"/>
    </source>
</evidence>
<gene>
    <name evidence="1" type="ORF">FEQUK3_LOCUS3677</name>
</gene>
<dbReference type="Proteomes" id="UP000693738">
    <property type="component" value="Unassembled WGS sequence"/>
</dbReference>
<reference evidence="1" key="1">
    <citation type="submission" date="2021-05" db="EMBL/GenBank/DDBJ databases">
        <authorList>
            <person name="Khan N."/>
        </authorList>
    </citation>
    <scope>NUCLEOTIDE SEQUENCE</scope>
</reference>
<proteinExistence type="predicted"/>
<dbReference type="EMBL" id="CAJSTJ010000121">
    <property type="protein sequence ID" value="CAG7557970.1"/>
    <property type="molecule type" value="Genomic_DNA"/>
</dbReference>
<protein>
    <submittedName>
        <fullName evidence="1">Uncharacterized protein</fullName>
    </submittedName>
</protein>
<evidence type="ECO:0000313" key="2">
    <source>
        <dbReference type="Proteomes" id="UP000693738"/>
    </source>
</evidence>
<sequence>MNPSTGCDSSQGTKISLTLTDLPVEILSHSLSFLPNRRSVQNTITSCSALHDAFKNKPSYIASCVLFNSMSDGVYEEACVVNNLKNESWKGAKAGIRAINRVYSNSRVIPRRDLTFENVKEMWKLHKAVVYFGRQIPHNLINDHPVTNQENHFHVTPLVRSRFQRALYRFSAYLHIMEEMRTPFLHDYGGESRVLTKAERDENPWIANLGSLEDCRVLLAWHSHYSAVEIEQMNGICGLLINQFAPTFNDFLEHGIELGSRLHKYIIEPQLLHSMSSIALRLPFLHKFMTATTRTLQKEVVYPVLEHLEWNPRVILPIPFPRTDQVLNAETFGTDVQTGMWADEPIPEYIIRTPFFEDPDKGPVSAWSALSRFNVYFIDEDLWDENIEYESLYPLPWGYVFWDLNMLENAGFKNISVEDRINSDFGVTLPAGHIEREEYNPLQKYTSNQATELLYLSHHEKQLMRTRGETGYFNFGAFCESVKDHLFSNMHEIEEGTLCDALDIVSAQNGLEGLLGWAAIGLEGWG</sequence>
<organism evidence="1 2">
    <name type="scientific">Fusarium equiseti</name>
    <name type="common">Fusarium scirpi</name>
    <dbReference type="NCBI Taxonomy" id="61235"/>
    <lineage>
        <taxon>Eukaryota</taxon>
        <taxon>Fungi</taxon>
        <taxon>Dikarya</taxon>
        <taxon>Ascomycota</taxon>
        <taxon>Pezizomycotina</taxon>
        <taxon>Sordariomycetes</taxon>
        <taxon>Hypocreomycetidae</taxon>
        <taxon>Hypocreales</taxon>
        <taxon>Nectriaceae</taxon>
        <taxon>Fusarium</taxon>
        <taxon>Fusarium incarnatum-equiseti species complex</taxon>
    </lineage>
</organism>
<name>A0A8J2IIJ0_FUSEQ</name>
<accession>A0A8J2IIJ0</accession>
<comment type="caution">
    <text evidence="1">The sequence shown here is derived from an EMBL/GenBank/DDBJ whole genome shotgun (WGS) entry which is preliminary data.</text>
</comment>